<feature type="transmembrane region" description="Helical" evidence="2">
    <location>
        <begin position="34"/>
        <end position="56"/>
    </location>
</feature>
<dbReference type="Pfam" id="PF04397">
    <property type="entry name" value="LytTR"/>
    <property type="match status" value="1"/>
</dbReference>
<dbReference type="PANTHER" id="PTHR37299:SF1">
    <property type="entry name" value="STAGE 0 SPORULATION PROTEIN A HOMOLOG"/>
    <property type="match status" value="1"/>
</dbReference>
<keyword evidence="2" id="KW-1133">Transmembrane helix</keyword>
<dbReference type="PROSITE" id="PS50930">
    <property type="entry name" value="HTH_LYTTR"/>
    <property type="match status" value="1"/>
</dbReference>
<dbReference type="InterPro" id="IPR046947">
    <property type="entry name" value="LytR-like"/>
</dbReference>
<feature type="transmembrane region" description="Helical" evidence="2">
    <location>
        <begin position="9"/>
        <end position="28"/>
    </location>
</feature>
<protein>
    <recommendedName>
        <fullName evidence="3">HTH LytTR-type domain-containing protein</fullName>
    </recommendedName>
</protein>
<feature type="transmembrane region" description="Helical" evidence="2">
    <location>
        <begin position="109"/>
        <end position="130"/>
    </location>
</feature>
<keyword evidence="5" id="KW-1185">Reference proteome</keyword>
<feature type="coiled-coil region" evidence="1">
    <location>
        <begin position="132"/>
        <end position="159"/>
    </location>
</feature>
<dbReference type="InterPro" id="IPR007492">
    <property type="entry name" value="LytTR_DNA-bd_dom"/>
</dbReference>
<feature type="transmembrane region" description="Helical" evidence="2">
    <location>
        <begin position="68"/>
        <end position="97"/>
    </location>
</feature>
<evidence type="ECO:0000313" key="4">
    <source>
        <dbReference type="EMBL" id="BDD00633.1"/>
    </source>
</evidence>
<keyword evidence="1" id="KW-0175">Coiled coil</keyword>
<keyword evidence="4" id="KW-0614">Plasmid</keyword>
<geneLocation type="plasmid" evidence="4 5">
    <name>pPP1</name>
</geneLocation>
<evidence type="ECO:0000313" key="5">
    <source>
        <dbReference type="Proteomes" id="UP001354989"/>
    </source>
</evidence>
<evidence type="ECO:0000259" key="3">
    <source>
        <dbReference type="PROSITE" id="PS50930"/>
    </source>
</evidence>
<organism evidence="4 5">
    <name type="scientific">Persicobacter psychrovividus</name>
    <dbReference type="NCBI Taxonomy" id="387638"/>
    <lineage>
        <taxon>Bacteria</taxon>
        <taxon>Pseudomonadati</taxon>
        <taxon>Bacteroidota</taxon>
        <taxon>Cytophagia</taxon>
        <taxon>Cytophagales</taxon>
        <taxon>Persicobacteraceae</taxon>
        <taxon>Persicobacter</taxon>
    </lineage>
</organism>
<dbReference type="SMART" id="SM00850">
    <property type="entry name" value="LytTR"/>
    <property type="match status" value="1"/>
</dbReference>
<dbReference type="PANTHER" id="PTHR37299">
    <property type="entry name" value="TRANSCRIPTIONAL REGULATOR-RELATED"/>
    <property type="match status" value="1"/>
</dbReference>
<dbReference type="Gene3D" id="2.40.50.1020">
    <property type="entry name" value="LytTr DNA-binding domain"/>
    <property type="match status" value="1"/>
</dbReference>
<feature type="domain" description="HTH LytTR-type" evidence="3">
    <location>
        <begin position="154"/>
        <end position="219"/>
    </location>
</feature>
<keyword evidence="2" id="KW-0472">Membrane</keyword>
<sequence>MKNQLLRSILYWSCILTFLTLFFGNQWASFELSFYFSAMLLPVVVATSYFFNHYLLPRYLLQAQYFRFGLYFIYMIIVSLYFEMLIALISFVILANYDIQNMGLQARSIFILSLNLYLIVFISSFIDLFIQYKKNTQEMAQLKAEIKKKEKGLLNIRANRQNIQLPYHQILYIESQDDYVKIATAESTFQSRERISAIAARLPKEFVRIHRSFLINKNNMASHTKSEVVIADQHLPIGRKFKAAALRQFLEHKP</sequence>
<dbReference type="RefSeq" id="WP_338398460.1">
    <property type="nucleotide sequence ID" value="NZ_AP025293.1"/>
</dbReference>
<evidence type="ECO:0000256" key="1">
    <source>
        <dbReference type="SAM" id="Coils"/>
    </source>
</evidence>
<dbReference type="Proteomes" id="UP001354989">
    <property type="component" value="Plasmid pPP1"/>
</dbReference>
<reference evidence="4 5" key="1">
    <citation type="submission" date="2021-12" db="EMBL/GenBank/DDBJ databases">
        <title>Genome sequencing of bacteria with rrn-lacking chromosome and rrn-plasmid.</title>
        <authorList>
            <person name="Anda M."/>
            <person name="Iwasaki W."/>
        </authorList>
    </citation>
    <scope>NUCLEOTIDE SEQUENCE [LARGE SCALE GENOMIC DNA]</scope>
    <source>
        <strain evidence="4 5">NBRC 101262</strain>
        <plasmid evidence="4 5">pPP1</plasmid>
    </source>
</reference>
<proteinExistence type="predicted"/>
<keyword evidence="2" id="KW-0812">Transmembrane</keyword>
<name>A0ABM7VI24_9BACT</name>
<dbReference type="EMBL" id="AP025293">
    <property type="protein sequence ID" value="BDD00633.1"/>
    <property type="molecule type" value="Genomic_DNA"/>
</dbReference>
<accession>A0ABM7VI24</accession>
<gene>
    <name evidence="4" type="ORF">PEPS_29130</name>
</gene>
<evidence type="ECO:0000256" key="2">
    <source>
        <dbReference type="SAM" id="Phobius"/>
    </source>
</evidence>